<dbReference type="Gene3D" id="2.10.109.10">
    <property type="entry name" value="Umud Fragment, subunit A"/>
    <property type="match status" value="1"/>
</dbReference>
<feature type="region of interest" description="Disordered" evidence="8">
    <location>
        <begin position="224"/>
        <end position="256"/>
    </location>
</feature>
<dbReference type="EMBL" id="QQXL01000007">
    <property type="protein sequence ID" value="RKW69712.1"/>
    <property type="molecule type" value="Genomic_DNA"/>
</dbReference>
<comment type="caution">
    <text evidence="10">The sequence shown here is derived from an EMBL/GenBank/DDBJ whole genome shotgun (WGS) entry which is preliminary data.</text>
</comment>
<keyword evidence="5 7" id="KW-0378">Hydrolase</keyword>
<comment type="catalytic activity">
    <reaction evidence="1 7">
        <text>Cleavage of hydrophobic, N-terminal signal or leader sequences from secreted and periplasmic proteins.</text>
        <dbReference type="EC" id="3.4.21.89"/>
    </reaction>
</comment>
<comment type="subcellular location">
    <subcellularLocation>
        <location evidence="2">Cell membrane</location>
        <topology evidence="2">Single-pass type II membrane protein</topology>
    </subcellularLocation>
    <subcellularLocation>
        <location evidence="7">Membrane</location>
        <topology evidence="7">Single-pass type II membrane protein</topology>
    </subcellularLocation>
</comment>
<dbReference type="Proteomes" id="UP000273119">
    <property type="component" value="Unassembled WGS sequence"/>
</dbReference>
<evidence type="ECO:0000313" key="11">
    <source>
        <dbReference type="Proteomes" id="UP000273119"/>
    </source>
</evidence>
<dbReference type="PROSITE" id="PS00761">
    <property type="entry name" value="SPASE_I_3"/>
    <property type="match status" value="1"/>
</dbReference>
<evidence type="ECO:0000256" key="2">
    <source>
        <dbReference type="ARBA" id="ARBA00004401"/>
    </source>
</evidence>
<dbReference type="GO" id="GO:0004252">
    <property type="term" value="F:serine-type endopeptidase activity"/>
    <property type="evidence" value="ECO:0007669"/>
    <property type="project" value="InterPro"/>
</dbReference>
<keyword evidence="7" id="KW-0812">Transmembrane</keyword>
<keyword evidence="7" id="KW-0472">Membrane</keyword>
<dbReference type="InterPro" id="IPR019533">
    <property type="entry name" value="Peptidase_S26"/>
</dbReference>
<evidence type="ECO:0000259" key="9">
    <source>
        <dbReference type="Pfam" id="PF10502"/>
    </source>
</evidence>
<dbReference type="AlphaFoldDB" id="A0A496PGV5"/>
<dbReference type="NCBIfam" id="TIGR02227">
    <property type="entry name" value="sigpep_I_bact"/>
    <property type="match status" value="1"/>
</dbReference>
<dbReference type="SUPFAM" id="SSF51306">
    <property type="entry name" value="LexA/Signal peptidase"/>
    <property type="match status" value="1"/>
</dbReference>
<dbReference type="GO" id="GO:0006465">
    <property type="term" value="P:signal peptide processing"/>
    <property type="evidence" value="ECO:0007669"/>
    <property type="project" value="InterPro"/>
</dbReference>
<keyword evidence="7" id="KW-1133">Transmembrane helix</keyword>
<dbReference type="EC" id="3.4.21.89" evidence="4 7"/>
<evidence type="ECO:0000256" key="7">
    <source>
        <dbReference type="RuleBase" id="RU362042"/>
    </source>
</evidence>
<dbReference type="InterPro" id="IPR036286">
    <property type="entry name" value="LexA/Signal_pep-like_sf"/>
</dbReference>
<organism evidence="10 11">
    <name type="scientific">Galactobacter caseinivorans</name>
    <dbReference type="NCBI Taxonomy" id="2676123"/>
    <lineage>
        <taxon>Bacteria</taxon>
        <taxon>Bacillati</taxon>
        <taxon>Actinomycetota</taxon>
        <taxon>Actinomycetes</taxon>
        <taxon>Micrococcales</taxon>
        <taxon>Micrococcaceae</taxon>
        <taxon>Galactobacter</taxon>
    </lineage>
</organism>
<dbReference type="InterPro" id="IPR000223">
    <property type="entry name" value="Pept_S26A_signal_pept_1"/>
</dbReference>
<dbReference type="GO" id="GO:0009003">
    <property type="term" value="F:signal peptidase activity"/>
    <property type="evidence" value="ECO:0007669"/>
    <property type="project" value="UniProtKB-EC"/>
</dbReference>
<dbReference type="CDD" id="cd06530">
    <property type="entry name" value="S26_SPase_I"/>
    <property type="match status" value="1"/>
</dbReference>
<proteinExistence type="inferred from homology"/>
<dbReference type="PRINTS" id="PR00727">
    <property type="entry name" value="LEADERPTASE"/>
</dbReference>
<reference evidence="10 11" key="1">
    <citation type="submission" date="2018-07" db="EMBL/GenBank/DDBJ databases">
        <title>Arthrobacter sp. nov., isolated from raw cow's milk with high bacterial count.</title>
        <authorList>
            <person name="Hahne J."/>
            <person name="Isele D."/>
            <person name="Lipski A."/>
        </authorList>
    </citation>
    <scope>NUCLEOTIDE SEQUENCE [LARGE SCALE GENOMIC DNA]</scope>
    <source>
        <strain evidence="10 11">JZ R-183</strain>
    </source>
</reference>
<dbReference type="PANTHER" id="PTHR43390">
    <property type="entry name" value="SIGNAL PEPTIDASE I"/>
    <property type="match status" value="1"/>
</dbReference>
<dbReference type="Pfam" id="PF10502">
    <property type="entry name" value="Peptidase_S26"/>
    <property type="match status" value="1"/>
</dbReference>
<sequence length="256" mass="27553">MSFNAAPPPEFAAEQSRPRRRGGLLKELVIVAIAALVLSVVVKTFFFKAFVIPSPSMENTLQIRDRVFVNLLVPGPFALDRGDVVVFQDEQSWLQDAPASAPPGPVADALTFLGLRPDDSTQHLVKRIIGMPGDTVECDGNGAKIKVNGVEITETYLYPNNEPSVDAFKAVVPEGKIWVMGDHRAASADSRAHFEKQGGFVDLDAVEGRADVIAWPLNRIGGVETPEGAFDSVPDRPAAPYDPLEQEPADPGAVAE</sequence>
<gene>
    <name evidence="10" type="primary">lepB</name>
    <name evidence="10" type="ORF">DWQ67_11465</name>
</gene>
<keyword evidence="7" id="KW-0645">Protease</keyword>
<feature type="domain" description="Peptidase S26" evidence="9">
    <location>
        <begin position="26"/>
        <end position="215"/>
    </location>
</feature>
<evidence type="ECO:0000256" key="5">
    <source>
        <dbReference type="ARBA" id="ARBA00022801"/>
    </source>
</evidence>
<keyword evidence="11" id="KW-1185">Reference proteome</keyword>
<dbReference type="PANTHER" id="PTHR43390:SF1">
    <property type="entry name" value="CHLOROPLAST PROCESSING PEPTIDASE"/>
    <property type="match status" value="1"/>
</dbReference>
<name>A0A496PGV5_9MICC</name>
<feature type="active site" evidence="6">
    <location>
        <position position="56"/>
    </location>
</feature>
<evidence type="ECO:0000313" key="10">
    <source>
        <dbReference type="EMBL" id="RKW69712.1"/>
    </source>
</evidence>
<evidence type="ECO:0000256" key="3">
    <source>
        <dbReference type="ARBA" id="ARBA00009370"/>
    </source>
</evidence>
<evidence type="ECO:0000256" key="6">
    <source>
        <dbReference type="PIRSR" id="PIRSR600223-1"/>
    </source>
</evidence>
<comment type="similarity">
    <text evidence="3 7">Belongs to the peptidase S26 family.</text>
</comment>
<dbReference type="InterPro" id="IPR019758">
    <property type="entry name" value="Pept_S26A_signal_pept_1_CS"/>
</dbReference>
<accession>A0A496PGV5</accession>
<dbReference type="RefSeq" id="WP_121485758.1">
    <property type="nucleotide sequence ID" value="NZ_QQXL01000007.1"/>
</dbReference>
<feature type="active site" evidence="6">
    <location>
        <position position="126"/>
    </location>
</feature>
<dbReference type="GO" id="GO:0005886">
    <property type="term" value="C:plasma membrane"/>
    <property type="evidence" value="ECO:0007669"/>
    <property type="project" value="UniProtKB-SubCell"/>
</dbReference>
<feature type="transmembrane region" description="Helical" evidence="7">
    <location>
        <begin position="28"/>
        <end position="47"/>
    </location>
</feature>
<evidence type="ECO:0000256" key="4">
    <source>
        <dbReference type="ARBA" id="ARBA00013208"/>
    </source>
</evidence>
<evidence type="ECO:0000256" key="1">
    <source>
        <dbReference type="ARBA" id="ARBA00000677"/>
    </source>
</evidence>
<evidence type="ECO:0000256" key="8">
    <source>
        <dbReference type="SAM" id="MobiDB-lite"/>
    </source>
</evidence>
<protein>
    <recommendedName>
        <fullName evidence="4 7">Signal peptidase I</fullName>
        <ecNumber evidence="4 7">3.4.21.89</ecNumber>
    </recommendedName>
</protein>